<dbReference type="AlphaFoldDB" id="A0A392VQ21"/>
<protein>
    <submittedName>
        <fullName evidence="1">Uncharacterized protein</fullName>
    </submittedName>
</protein>
<evidence type="ECO:0000313" key="2">
    <source>
        <dbReference type="Proteomes" id="UP000265520"/>
    </source>
</evidence>
<keyword evidence="2" id="KW-1185">Reference proteome</keyword>
<dbReference type="Proteomes" id="UP000265520">
    <property type="component" value="Unassembled WGS sequence"/>
</dbReference>
<proteinExistence type="predicted"/>
<dbReference type="EMBL" id="LXQA011223509">
    <property type="protein sequence ID" value="MCI89593.1"/>
    <property type="molecule type" value="Genomic_DNA"/>
</dbReference>
<name>A0A392VQ21_9FABA</name>
<reference evidence="1 2" key="1">
    <citation type="journal article" date="2018" name="Front. Plant Sci.">
        <title>Red Clover (Trifolium pratense) and Zigzag Clover (T. medium) - A Picture of Genomic Similarities and Differences.</title>
        <authorList>
            <person name="Dluhosova J."/>
            <person name="Istvanek J."/>
            <person name="Nedelnik J."/>
            <person name="Repkova J."/>
        </authorList>
    </citation>
    <scope>NUCLEOTIDE SEQUENCE [LARGE SCALE GENOMIC DNA]</scope>
    <source>
        <strain evidence="2">cv. 10/8</strain>
        <tissue evidence="1">Leaf</tissue>
    </source>
</reference>
<evidence type="ECO:0000313" key="1">
    <source>
        <dbReference type="EMBL" id="MCI89593.1"/>
    </source>
</evidence>
<organism evidence="1 2">
    <name type="scientific">Trifolium medium</name>
    <dbReference type="NCBI Taxonomy" id="97028"/>
    <lineage>
        <taxon>Eukaryota</taxon>
        <taxon>Viridiplantae</taxon>
        <taxon>Streptophyta</taxon>
        <taxon>Embryophyta</taxon>
        <taxon>Tracheophyta</taxon>
        <taxon>Spermatophyta</taxon>
        <taxon>Magnoliopsida</taxon>
        <taxon>eudicotyledons</taxon>
        <taxon>Gunneridae</taxon>
        <taxon>Pentapetalae</taxon>
        <taxon>rosids</taxon>
        <taxon>fabids</taxon>
        <taxon>Fabales</taxon>
        <taxon>Fabaceae</taxon>
        <taxon>Papilionoideae</taxon>
        <taxon>50 kb inversion clade</taxon>
        <taxon>NPAAA clade</taxon>
        <taxon>Hologalegina</taxon>
        <taxon>IRL clade</taxon>
        <taxon>Trifolieae</taxon>
        <taxon>Trifolium</taxon>
    </lineage>
</organism>
<feature type="non-terminal residue" evidence="1">
    <location>
        <position position="49"/>
    </location>
</feature>
<comment type="caution">
    <text evidence="1">The sequence shown here is derived from an EMBL/GenBank/DDBJ whole genome shotgun (WGS) entry which is preliminary data.</text>
</comment>
<sequence>MGDDCCLLEEDSGSEASQFDCGDGLVDPKTRRNVDLVVNNITERLEDED</sequence>
<accession>A0A392VQ21</accession>